<dbReference type="OrthoDB" id="447510at2759"/>
<organism evidence="6 7">
    <name type="scientific">Caenorhabditis angaria</name>
    <dbReference type="NCBI Taxonomy" id="860376"/>
    <lineage>
        <taxon>Eukaryota</taxon>
        <taxon>Metazoa</taxon>
        <taxon>Ecdysozoa</taxon>
        <taxon>Nematoda</taxon>
        <taxon>Chromadorea</taxon>
        <taxon>Rhabditida</taxon>
        <taxon>Rhabditina</taxon>
        <taxon>Rhabditomorpha</taxon>
        <taxon>Rhabditoidea</taxon>
        <taxon>Rhabditidae</taxon>
        <taxon>Peloderinae</taxon>
        <taxon>Caenorhabditis</taxon>
    </lineage>
</organism>
<dbReference type="GO" id="GO:0005874">
    <property type="term" value="C:microtubule"/>
    <property type="evidence" value="ECO:0007669"/>
    <property type="project" value="InterPro"/>
</dbReference>
<gene>
    <name evidence="3" type="primary">mec-17</name>
    <name evidence="6" type="ORF">CAMP_LOCUS17907</name>
</gene>
<evidence type="ECO:0000256" key="1">
    <source>
        <dbReference type="ARBA" id="ARBA00022679"/>
    </source>
</evidence>
<dbReference type="GO" id="GO:0048666">
    <property type="term" value="P:neuron development"/>
    <property type="evidence" value="ECO:0007669"/>
    <property type="project" value="UniProtKB-UniRule"/>
</dbReference>
<evidence type="ECO:0000313" key="7">
    <source>
        <dbReference type="Proteomes" id="UP001152747"/>
    </source>
</evidence>
<evidence type="ECO:0000256" key="2">
    <source>
        <dbReference type="ARBA" id="ARBA00023315"/>
    </source>
</evidence>
<feature type="binding site" evidence="3">
    <location>
        <begin position="117"/>
        <end position="130"/>
    </location>
    <ligand>
        <name>acetyl-CoA</name>
        <dbReference type="ChEBI" id="CHEBI:57288"/>
    </ligand>
</feature>
<keyword evidence="2 3" id="KW-0012">Acyltransferase</keyword>
<comment type="function">
    <text evidence="3">Specifically acetylates 'Lys-40' in alpha-tubulin/mec-12 on the lumenal side of microtubules. Promotes microtubule destabilization and accelerates microtubule dynamics; this activity may be independent of acetylation activity. Acetylates alpha-tubulin with a slow enzymatic rate, due to a catalytic site that is not optimized for acetyl transfer. Enters the microtubule through each end and diffuses quickly throughout the lumen of microtubules. Acetylates only long/old microtubules because of its slow acetylation rate since it does not have time to act on dynamically unstable microtubules before the enzyme is released. Required for the maintenance of touch receptor neurons and possibly other type of neurons involved in locomotion.</text>
</comment>
<proteinExistence type="inferred from homology"/>
<dbReference type="GO" id="GO:0019799">
    <property type="term" value="F:tubulin N-acetyltransferase activity"/>
    <property type="evidence" value="ECO:0007669"/>
    <property type="project" value="UniProtKB-UniRule"/>
</dbReference>
<dbReference type="EMBL" id="CANHGI010000006">
    <property type="protein sequence ID" value="CAI5455270.1"/>
    <property type="molecule type" value="Genomic_DNA"/>
</dbReference>
<protein>
    <recommendedName>
        <fullName evidence="3">Alpha-tubulin N-acetyltransferase</fullName>
        <shortName evidence="3">Alpha-TAT</shortName>
        <shortName evidence="3">TAT</shortName>
        <ecNumber evidence="3">2.3.1.108</ecNumber>
    </recommendedName>
</protein>
<comment type="catalytic activity">
    <reaction evidence="3">
        <text>L-lysyl-[alpha-tubulin] + acetyl-CoA = N(6)-acetyl-L-lysyl-[alpha-tubulin] + CoA + H(+)</text>
        <dbReference type="Rhea" id="RHEA:15277"/>
        <dbReference type="Rhea" id="RHEA-COMP:11278"/>
        <dbReference type="Rhea" id="RHEA-COMP:11279"/>
        <dbReference type="ChEBI" id="CHEBI:15378"/>
        <dbReference type="ChEBI" id="CHEBI:29969"/>
        <dbReference type="ChEBI" id="CHEBI:57287"/>
        <dbReference type="ChEBI" id="CHEBI:57288"/>
        <dbReference type="ChEBI" id="CHEBI:61930"/>
        <dbReference type="EC" id="2.3.1.108"/>
    </reaction>
</comment>
<feature type="domain" description="N-acetyltransferase" evidence="5">
    <location>
        <begin position="1"/>
        <end position="183"/>
    </location>
</feature>
<comment type="caution">
    <text evidence="6">The sequence shown here is derived from an EMBL/GenBank/DDBJ whole genome shotgun (WGS) entry which is preliminary data.</text>
</comment>
<dbReference type="HAMAP" id="MF_03130">
    <property type="entry name" value="mec17"/>
    <property type="match status" value="1"/>
</dbReference>
<comment type="caution">
    <text evidence="3">Lacks conserved residue(s) required for the propagation of feature annotation.</text>
</comment>
<sequence length="265" mass="30602">MEIAFDLSTIFTDEIQRLDRAQLLRFDPRRYWAVAKSIDVLGQMSAKHQGLKRVITSYEKVVDSDEEQIVYLMWKKNENISSSSLLIGFLKVGIKKLYLTNKELNQFEDRPLCVLDFFIVPEEQRKGSGLKIFNKMLTTENHPADQCAYDRPSTGLQQFLLKNYGLEDPIWQTTKYVVFPDFFNGRLPTVVNTPRPTARNSRVSSQSASRVSSRNGSPIGRNRPRHDSVADLMRQDNAPGERREFDPNTPTGRKNTRDFGHTRIW</sequence>
<name>A0A9P1J255_9PELO</name>
<dbReference type="GO" id="GO:0070507">
    <property type="term" value="P:regulation of microtubule cytoskeleton organization"/>
    <property type="evidence" value="ECO:0007669"/>
    <property type="project" value="UniProtKB-UniRule"/>
</dbReference>
<dbReference type="Pfam" id="PF05301">
    <property type="entry name" value="Acetyltransf_16"/>
    <property type="match status" value="1"/>
</dbReference>
<feature type="compositionally biased region" description="Low complexity" evidence="4">
    <location>
        <begin position="198"/>
        <end position="217"/>
    </location>
</feature>
<dbReference type="InterPro" id="IPR007965">
    <property type="entry name" value="GNAT_ATAT"/>
</dbReference>
<dbReference type="PROSITE" id="PS51730">
    <property type="entry name" value="GNAT_ATAT"/>
    <property type="match status" value="1"/>
</dbReference>
<dbReference type="PANTHER" id="PTHR12327:SF1">
    <property type="entry name" value="ALPHA-TUBULIN N-ACETYLTRANSFERASE 2"/>
    <property type="match status" value="1"/>
</dbReference>
<feature type="site" description="Crucial for catalytic activity" evidence="3">
    <location>
        <position position="49"/>
    </location>
</feature>
<keyword evidence="7" id="KW-1185">Reference proteome</keyword>
<dbReference type="EC" id="2.3.1.108" evidence="3"/>
<dbReference type="Gene3D" id="3.40.630.30">
    <property type="match status" value="1"/>
</dbReference>
<reference evidence="6" key="1">
    <citation type="submission" date="2022-11" db="EMBL/GenBank/DDBJ databases">
        <authorList>
            <person name="Kikuchi T."/>
        </authorList>
    </citation>
    <scope>NUCLEOTIDE SEQUENCE</scope>
    <source>
        <strain evidence="6">PS1010</strain>
    </source>
</reference>
<dbReference type="AlphaFoldDB" id="A0A9P1J255"/>
<feature type="region of interest" description="Disordered" evidence="4">
    <location>
        <begin position="189"/>
        <end position="265"/>
    </location>
</feature>
<evidence type="ECO:0000313" key="6">
    <source>
        <dbReference type="EMBL" id="CAI5455270.1"/>
    </source>
</evidence>
<feature type="compositionally biased region" description="Basic and acidic residues" evidence="4">
    <location>
        <begin position="255"/>
        <end position="265"/>
    </location>
</feature>
<dbReference type="PANTHER" id="PTHR12327">
    <property type="entry name" value="ALPHA-TUBULIN N-ACETYLTRANSFERASE 1"/>
    <property type="match status" value="1"/>
</dbReference>
<evidence type="ECO:0000259" key="5">
    <source>
        <dbReference type="PROSITE" id="PS51730"/>
    </source>
</evidence>
<evidence type="ECO:0000256" key="4">
    <source>
        <dbReference type="SAM" id="MobiDB-lite"/>
    </source>
</evidence>
<comment type="similarity">
    <text evidence="3">Belongs to the acetyltransferase ATAT1 family.</text>
</comment>
<dbReference type="InterPro" id="IPR038746">
    <property type="entry name" value="Atat"/>
</dbReference>
<keyword evidence="1 3" id="KW-0808">Transferase</keyword>
<dbReference type="Proteomes" id="UP001152747">
    <property type="component" value="Unassembled WGS sequence"/>
</dbReference>
<accession>A0A9P1J255</accession>
<evidence type="ECO:0000256" key="3">
    <source>
        <dbReference type="HAMAP-Rule" id="MF_03130"/>
    </source>
</evidence>